<accession>A0A5R9IKQ3</accession>
<dbReference type="EMBL" id="VCBC01000014">
    <property type="protein sequence ID" value="TLU61877.1"/>
    <property type="molecule type" value="Genomic_DNA"/>
</dbReference>
<sequence length="775" mass="85057">MHILACFAAAHRHSPIFRKKLIGTFIFLIGLVFNGVSISLAAPSPDGQQMCGDGSTISIPLNRAPIEVPDNCSIYAIFVSGYERNPELDELFLFDFAHFIAQNNGYVHYSWWNNLLKPYMAGPLRNNESNPGNLLTSAGGFVPALNLFLDKAKPDEDYEFQSDADTFIRTIKINNPDAIIIVAGHSMGGNSVVRLGASTYNTIDLLAPLDPVGNRSLPRGVLAPLGAADGAETFNWTRWRVANDLLGFRQWGCNRNSLGLCIDYDPRLFKTQYKCGPQGAILSKPPLIKNLSPLKCPNNNLPYYVSRKVGFSGNIRRLYHRWQKEAVFPFDYTNNIPLGFHTSPGSALGDPNYQFPVKKNGDGEGFIDKTCSNVLQFDPRDYHFTNQTRIHCNNLDGHGEIVGFRGLPNLPPFLKAVHAPNWKCPTNDCENAKDFLISMAAEEPGLWFHGDCFNCDEPERPHLDMVSEDLITVTNIIITERGGLPSEDTTPPISAANISIAPNSNGWNNADIVVSINAHDNVNGSGVAGIKYSLVGAQSDIGHEKGDQVQIHVNLEGTSTLTYWAYDEKGNVEDEQELIVKLDKTPPTMSVNAFPEANADNWNNEDVTVTFFAIDELSGILELSEPILITEEGEGIEVNGFATDLAGNIGSIGEIINLDKTLPIIEGMPSPDCLLWPPNNKFEKVAMVNASDTLSGLKDINLVASHNENVANDDATLISGGEVYLRVSRLGKGNDRVYNITAIATDIADNEKQIMSECTVPHDQGKKKSEKKLPK</sequence>
<dbReference type="RefSeq" id="WP_138320649.1">
    <property type="nucleotide sequence ID" value="NZ_VCBC01000014.1"/>
</dbReference>
<dbReference type="AlphaFoldDB" id="A0A5R9IKQ3"/>
<dbReference type="InterPro" id="IPR029058">
    <property type="entry name" value="AB_hydrolase_fold"/>
</dbReference>
<dbReference type="OrthoDB" id="9808398at2"/>
<comment type="caution">
    <text evidence="1">The sequence shown here is derived from an EMBL/GenBank/DDBJ whole genome shotgun (WGS) entry which is preliminary data.</text>
</comment>
<reference evidence="1 2" key="1">
    <citation type="submission" date="2019-05" db="EMBL/GenBank/DDBJ databases">
        <title>Genome sequences of Thalassotalea litorea 1K03283.</title>
        <authorList>
            <person name="Zhang D."/>
        </authorList>
    </citation>
    <scope>NUCLEOTIDE SEQUENCE [LARGE SCALE GENOMIC DNA]</scope>
    <source>
        <strain evidence="1 2">MCCC 1K03283</strain>
    </source>
</reference>
<proteinExistence type="predicted"/>
<name>A0A5R9IKQ3_9GAMM</name>
<gene>
    <name evidence="1" type="ORF">FE810_13760</name>
</gene>
<protein>
    <submittedName>
        <fullName evidence="1">Uncharacterized protein</fullName>
    </submittedName>
</protein>
<evidence type="ECO:0000313" key="1">
    <source>
        <dbReference type="EMBL" id="TLU61877.1"/>
    </source>
</evidence>
<evidence type="ECO:0000313" key="2">
    <source>
        <dbReference type="Proteomes" id="UP000307790"/>
    </source>
</evidence>
<organism evidence="1 2">
    <name type="scientific">Thalassotalea litorea</name>
    <dbReference type="NCBI Taxonomy" id="2020715"/>
    <lineage>
        <taxon>Bacteria</taxon>
        <taxon>Pseudomonadati</taxon>
        <taxon>Pseudomonadota</taxon>
        <taxon>Gammaproteobacteria</taxon>
        <taxon>Alteromonadales</taxon>
        <taxon>Colwelliaceae</taxon>
        <taxon>Thalassotalea</taxon>
    </lineage>
</organism>
<dbReference type="Proteomes" id="UP000307790">
    <property type="component" value="Unassembled WGS sequence"/>
</dbReference>
<dbReference type="SUPFAM" id="SSF53474">
    <property type="entry name" value="alpha/beta-Hydrolases"/>
    <property type="match status" value="1"/>
</dbReference>
<keyword evidence="2" id="KW-1185">Reference proteome</keyword>